<feature type="domain" description="Outer membrane protein beta-barrel" evidence="3">
    <location>
        <begin position="123"/>
        <end position="253"/>
    </location>
</feature>
<evidence type="ECO:0000256" key="1">
    <source>
        <dbReference type="ARBA" id="ARBA00022729"/>
    </source>
</evidence>
<dbReference type="InterPro" id="IPR027385">
    <property type="entry name" value="Beta-barrel_OMP"/>
</dbReference>
<dbReference type="EMBL" id="CP033361">
    <property type="protein sequence ID" value="QKC76653.1"/>
    <property type="molecule type" value="Genomic_DNA"/>
</dbReference>
<gene>
    <name evidence="4" type="ORF">EB233_14955</name>
</gene>
<sequence>MHRFSLVVASLAATTSAFAADALPSFSGETVATPHISGYGELYLGGLRFVGDDYTTRAGGGAARVNIAFAQRWNLQGDLTYDRIWGHYDPLDDTRGAIHGYYRDPDTFAAGLFASYASIGQTGVTVNNYAIGPEAQLYLGNLTLYGQASVGQLTINDFHGDQWGVRGVARYFVQKNLRLDAELDFNQTDYDGTSENVVGAAVQAMYRFDETPWAVFGRYEFEQRKFGTSTEGIKANKFVIGLRASFGSETLFDEDRNGATMDTHGAASVINTK</sequence>
<dbReference type="RefSeq" id="WP_064988009.1">
    <property type="nucleotide sequence ID" value="NZ_CP033361.1"/>
</dbReference>
<evidence type="ECO:0000256" key="2">
    <source>
        <dbReference type="SAM" id="SignalP"/>
    </source>
</evidence>
<proteinExistence type="predicted"/>
<evidence type="ECO:0000313" key="5">
    <source>
        <dbReference type="Proteomes" id="UP000503339"/>
    </source>
</evidence>
<dbReference type="Pfam" id="PF13505">
    <property type="entry name" value="OMP_b-brl"/>
    <property type="match status" value="1"/>
</dbReference>
<feature type="signal peptide" evidence="2">
    <location>
        <begin position="1"/>
        <end position="19"/>
    </location>
</feature>
<dbReference type="AlphaFoldDB" id="A0A6M7UKI1"/>
<feature type="chain" id="PRO_5027026485" description="Outer membrane protein beta-barrel domain-containing protein" evidence="2">
    <location>
        <begin position="20"/>
        <end position="273"/>
    </location>
</feature>
<dbReference type="Proteomes" id="UP000503339">
    <property type="component" value="Chromosome"/>
</dbReference>
<reference evidence="4 5" key="1">
    <citation type="submission" date="2018-10" db="EMBL/GenBank/DDBJ databases">
        <authorList>
            <person name="Perry B.J."/>
            <person name="Sullivan J.T."/>
            <person name="Murphy R.J.T."/>
            <person name="Ramsay J.P."/>
            <person name="Ronson C.W."/>
        </authorList>
    </citation>
    <scope>NUCLEOTIDE SEQUENCE [LARGE SCALE GENOMIC DNA]</scope>
    <source>
        <strain evidence="4 5">NZP2014</strain>
    </source>
</reference>
<accession>A0A6M7UKI1</accession>
<keyword evidence="1 2" id="KW-0732">Signal</keyword>
<protein>
    <recommendedName>
        <fullName evidence="3">Outer membrane protein beta-barrel domain-containing protein</fullName>
    </recommendedName>
</protein>
<organism evidence="4 5">
    <name type="scientific">Mesorhizobium erdmanii</name>
    <dbReference type="NCBI Taxonomy" id="1777866"/>
    <lineage>
        <taxon>Bacteria</taxon>
        <taxon>Pseudomonadati</taxon>
        <taxon>Pseudomonadota</taxon>
        <taxon>Alphaproteobacteria</taxon>
        <taxon>Hyphomicrobiales</taxon>
        <taxon>Phyllobacteriaceae</taxon>
        <taxon>Mesorhizobium</taxon>
    </lineage>
</organism>
<keyword evidence="5" id="KW-1185">Reference proteome</keyword>
<dbReference type="KEGG" id="merd:EB233_14955"/>
<dbReference type="SUPFAM" id="SSF56925">
    <property type="entry name" value="OMPA-like"/>
    <property type="match status" value="1"/>
</dbReference>
<evidence type="ECO:0000259" key="3">
    <source>
        <dbReference type="Pfam" id="PF13505"/>
    </source>
</evidence>
<evidence type="ECO:0000313" key="4">
    <source>
        <dbReference type="EMBL" id="QKC76653.1"/>
    </source>
</evidence>
<name>A0A6M7UKI1_9HYPH</name>
<dbReference type="InterPro" id="IPR011250">
    <property type="entry name" value="OMP/PagP_B-barrel"/>
</dbReference>